<dbReference type="Proteomes" id="UP000654075">
    <property type="component" value="Unassembled WGS sequence"/>
</dbReference>
<organism evidence="2 3">
    <name type="scientific">Polarella glacialis</name>
    <name type="common">Dinoflagellate</name>
    <dbReference type="NCBI Taxonomy" id="89957"/>
    <lineage>
        <taxon>Eukaryota</taxon>
        <taxon>Sar</taxon>
        <taxon>Alveolata</taxon>
        <taxon>Dinophyceae</taxon>
        <taxon>Suessiales</taxon>
        <taxon>Suessiaceae</taxon>
        <taxon>Polarella</taxon>
    </lineage>
</organism>
<protein>
    <submittedName>
        <fullName evidence="2">Uncharacterized protein</fullName>
    </submittedName>
</protein>
<feature type="region of interest" description="Disordered" evidence="1">
    <location>
        <begin position="105"/>
        <end position="129"/>
    </location>
</feature>
<gene>
    <name evidence="2" type="ORF">PGLA1383_LOCUS26920</name>
</gene>
<comment type="caution">
    <text evidence="2">The sequence shown here is derived from an EMBL/GenBank/DDBJ whole genome shotgun (WGS) entry which is preliminary data.</text>
</comment>
<accession>A0A813F3W2</accession>
<reference evidence="2" key="1">
    <citation type="submission" date="2021-02" db="EMBL/GenBank/DDBJ databases">
        <authorList>
            <person name="Dougan E. K."/>
            <person name="Rhodes N."/>
            <person name="Thang M."/>
            <person name="Chan C."/>
        </authorList>
    </citation>
    <scope>NUCLEOTIDE SEQUENCE</scope>
</reference>
<name>A0A813F3W2_POLGL</name>
<evidence type="ECO:0000256" key="1">
    <source>
        <dbReference type="SAM" id="MobiDB-lite"/>
    </source>
</evidence>
<proteinExistence type="predicted"/>
<dbReference type="EMBL" id="CAJNNV010024238">
    <property type="protein sequence ID" value="CAE8609087.1"/>
    <property type="molecule type" value="Genomic_DNA"/>
</dbReference>
<evidence type="ECO:0000313" key="3">
    <source>
        <dbReference type="Proteomes" id="UP000654075"/>
    </source>
</evidence>
<dbReference type="AlphaFoldDB" id="A0A813F3W2"/>
<keyword evidence="3" id="KW-1185">Reference proteome</keyword>
<evidence type="ECO:0000313" key="2">
    <source>
        <dbReference type="EMBL" id="CAE8609087.1"/>
    </source>
</evidence>
<sequence length="129" mass="14163">MHYRTELEVTSKLKAMGINVLDNSHGLPVDRTLPFCELGSSSTSVPVYKVWYSLSPARSISVEFNAKRNQVSLRGARGFIISHLRIYLQYFGKIIDVSAQKAVGGKPAAGRVTKPGRKQQDKGTPGSDK</sequence>